<evidence type="ECO:0000259" key="2">
    <source>
        <dbReference type="PROSITE" id="PS50013"/>
    </source>
</evidence>
<dbReference type="SMART" id="SM00298">
    <property type="entry name" value="CHROMO"/>
    <property type="match status" value="1"/>
</dbReference>
<keyword evidence="4" id="KW-1185">Reference proteome</keyword>
<dbReference type="InterPro" id="IPR036397">
    <property type="entry name" value="RNaseH_sf"/>
</dbReference>
<feature type="compositionally biased region" description="Basic and acidic residues" evidence="1">
    <location>
        <begin position="267"/>
        <end position="276"/>
    </location>
</feature>
<reference evidence="5" key="1">
    <citation type="submission" date="2025-08" db="UniProtKB">
        <authorList>
            <consortium name="RefSeq"/>
        </authorList>
    </citation>
    <scope>IDENTIFICATION</scope>
    <source>
        <tissue evidence="5">Gonads</tissue>
    </source>
</reference>
<dbReference type="Gene3D" id="3.30.420.10">
    <property type="entry name" value="Ribonuclease H-like superfamily/Ribonuclease H"/>
    <property type="match status" value="1"/>
</dbReference>
<dbReference type="InParanoid" id="A0A1S3J5I1"/>
<evidence type="ECO:0000313" key="4">
    <source>
        <dbReference type="Proteomes" id="UP000085678"/>
    </source>
</evidence>
<accession>A0A1S3J5I1</accession>
<gene>
    <name evidence="5" type="primary">LOC106170299</name>
</gene>
<name>A0A1S3J5I1_LINAN</name>
<feature type="compositionally biased region" description="Polar residues" evidence="1">
    <location>
        <begin position="292"/>
        <end position="305"/>
    </location>
</feature>
<feature type="domain" description="Chromo" evidence="2">
    <location>
        <begin position="322"/>
        <end position="378"/>
    </location>
</feature>
<dbReference type="GO" id="GO:0015074">
    <property type="term" value="P:DNA integration"/>
    <property type="evidence" value="ECO:0007669"/>
    <property type="project" value="InterPro"/>
</dbReference>
<dbReference type="PANTHER" id="PTHR37984:SF5">
    <property type="entry name" value="PROTEIN NYNRIN-LIKE"/>
    <property type="match status" value="1"/>
</dbReference>
<evidence type="ECO:0000313" key="5">
    <source>
        <dbReference type="RefSeq" id="XP_013405563.1"/>
    </source>
</evidence>
<dbReference type="PROSITE" id="PS50994">
    <property type="entry name" value="INTEGRASE"/>
    <property type="match status" value="1"/>
</dbReference>
<dbReference type="RefSeq" id="XP_013405563.1">
    <property type="nucleotide sequence ID" value="XM_013550109.1"/>
</dbReference>
<dbReference type="GO" id="GO:0003676">
    <property type="term" value="F:nucleic acid binding"/>
    <property type="evidence" value="ECO:0007669"/>
    <property type="project" value="InterPro"/>
</dbReference>
<dbReference type="InterPro" id="IPR023780">
    <property type="entry name" value="Chromo_domain"/>
</dbReference>
<dbReference type="SUPFAM" id="SSF53098">
    <property type="entry name" value="Ribonuclease H-like"/>
    <property type="match status" value="1"/>
</dbReference>
<dbReference type="InterPro" id="IPR000953">
    <property type="entry name" value="Chromo/chromo_shadow_dom"/>
</dbReference>
<dbReference type="PANTHER" id="PTHR37984">
    <property type="entry name" value="PROTEIN CBG26694"/>
    <property type="match status" value="1"/>
</dbReference>
<dbReference type="InterPro" id="IPR012337">
    <property type="entry name" value="RNaseH-like_sf"/>
</dbReference>
<evidence type="ECO:0000256" key="1">
    <source>
        <dbReference type="SAM" id="MobiDB-lite"/>
    </source>
</evidence>
<dbReference type="Proteomes" id="UP000085678">
    <property type="component" value="Unplaced"/>
</dbReference>
<dbReference type="InterPro" id="IPR001584">
    <property type="entry name" value="Integrase_cat-core"/>
</dbReference>
<dbReference type="FunFam" id="3.30.420.10:FF:000032">
    <property type="entry name" value="Retrovirus-related Pol polyprotein from transposon 297-like Protein"/>
    <property type="match status" value="1"/>
</dbReference>
<sequence length="378" mass="43495">MPKSREGYKYILLLVCSFSAWPEAFPLKTQTAEEVARILYSEIFCRYGAPKVIVTDRGRNFTSLLVQTLSELFHVKRALTSSFHPASNSAVERQNSALAQSIRIYCNQNQDDWPQILPGVLMALRATPATQSTEFSPFYLMYGKEMNTPLESLLKPPDSLPKSVEDYIENIQKNLELAQIAHDNRTQAQQKYTRLYDRTAAPPAFHIGDRVLLKWSRVKKGRSPKLTAKFVGPYYITDRVSSYTFKLRDCSTNKLHPSPVHANRLKLYHDPEDRPLRPRAPLPEPVHDENELPQNNSNTPEAQNVTPPPEQQQIVPDPDEWFEVEKLLKCKPIKGVKHYLVKWKGNYPPSWEPHSNVSQALIREFHVNRTLQGKPRKR</sequence>
<protein>
    <submittedName>
        <fullName evidence="5">Protein NYNRIN-like</fullName>
    </submittedName>
</protein>
<dbReference type="Pfam" id="PF00385">
    <property type="entry name" value="Chromo"/>
    <property type="match status" value="1"/>
</dbReference>
<dbReference type="OrthoDB" id="6145101at2759"/>
<dbReference type="CDD" id="cd00024">
    <property type="entry name" value="CD_CSD"/>
    <property type="match status" value="1"/>
</dbReference>
<dbReference type="KEGG" id="lak:106170299"/>
<dbReference type="InterPro" id="IPR050951">
    <property type="entry name" value="Retrovirus_Pol_polyprotein"/>
</dbReference>
<dbReference type="Gene3D" id="2.40.50.40">
    <property type="match status" value="1"/>
</dbReference>
<dbReference type="InterPro" id="IPR016197">
    <property type="entry name" value="Chromo-like_dom_sf"/>
</dbReference>
<feature type="region of interest" description="Disordered" evidence="1">
    <location>
        <begin position="256"/>
        <end position="315"/>
    </location>
</feature>
<dbReference type="Pfam" id="PF00665">
    <property type="entry name" value="rve"/>
    <property type="match status" value="1"/>
</dbReference>
<feature type="domain" description="Integrase catalytic" evidence="3">
    <location>
        <begin position="1"/>
        <end position="145"/>
    </location>
</feature>
<proteinExistence type="predicted"/>
<organism evidence="4 5">
    <name type="scientific">Lingula anatina</name>
    <name type="common">Brachiopod</name>
    <name type="synonym">Lingula unguis</name>
    <dbReference type="NCBI Taxonomy" id="7574"/>
    <lineage>
        <taxon>Eukaryota</taxon>
        <taxon>Metazoa</taxon>
        <taxon>Spiralia</taxon>
        <taxon>Lophotrochozoa</taxon>
        <taxon>Brachiopoda</taxon>
        <taxon>Linguliformea</taxon>
        <taxon>Lingulata</taxon>
        <taxon>Lingulida</taxon>
        <taxon>Linguloidea</taxon>
        <taxon>Lingulidae</taxon>
        <taxon>Lingula</taxon>
    </lineage>
</organism>
<dbReference type="SUPFAM" id="SSF54160">
    <property type="entry name" value="Chromo domain-like"/>
    <property type="match status" value="1"/>
</dbReference>
<evidence type="ECO:0000259" key="3">
    <source>
        <dbReference type="PROSITE" id="PS50994"/>
    </source>
</evidence>
<dbReference type="AlphaFoldDB" id="A0A1S3J5I1"/>
<dbReference type="STRING" id="7574.A0A1S3J5I1"/>
<dbReference type="GeneID" id="106170299"/>
<dbReference type="PROSITE" id="PS50013">
    <property type="entry name" value="CHROMO_2"/>
    <property type="match status" value="1"/>
</dbReference>